<dbReference type="GeneID" id="25326229"/>
<feature type="compositionally biased region" description="Polar residues" evidence="5">
    <location>
        <begin position="255"/>
        <end position="268"/>
    </location>
</feature>
<dbReference type="PANTHER" id="PTHR45969:SF69">
    <property type="entry name" value="FINGER DOMAIN PROTEIN, PUTATIVE (AFU_ORTHOLOGUE AFUA_3G12190)-RELATED"/>
    <property type="match status" value="1"/>
</dbReference>
<evidence type="ECO:0000313" key="8">
    <source>
        <dbReference type="EMBL" id="KIW55590.1"/>
    </source>
</evidence>
<sequence>MYIPRQQDLAGSESLLLLVPVAGLEPPGSLTFALRAAVPSTGSSTNSTSEDANKPVFGGAATAFIAVTITVLIFLAFVVAWTVYRRVSNGEEDSDTESSTSESAWRVEPEYASPNTTITAKHRRRIKKLEQVAPSQTLSQWRADKQEHHVKTFATISTKLICAICLDIIQDSDTIRELHCCHVYHANCLNLWVERGHHDCPLCKYDIILGAQKEAQKEHGLEHAESAETSHPGEQQDGPREHPAVTASRELEVRMQQQQANGTNGTIPHNEEQTTSHGANAEERREEPAA</sequence>
<organism evidence="8 9">
    <name type="scientific">Exophiala xenobiotica</name>
    <dbReference type="NCBI Taxonomy" id="348802"/>
    <lineage>
        <taxon>Eukaryota</taxon>
        <taxon>Fungi</taxon>
        <taxon>Dikarya</taxon>
        <taxon>Ascomycota</taxon>
        <taxon>Pezizomycotina</taxon>
        <taxon>Eurotiomycetes</taxon>
        <taxon>Chaetothyriomycetidae</taxon>
        <taxon>Chaetothyriales</taxon>
        <taxon>Herpotrichiellaceae</taxon>
        <taxon>Exophiala</taxon>
    </lineage>
</organism>
<feature type="compositionally biased region" description="Basic and acidic residues" evidence="5">
    <location>
        <begin position="269"/>
        <end position="290"/>
    </location>
</feature>
<keyword evidence="3" id="KW-0862">Zinc</keyword>
<evidence type="ECO:0000256" key="1">
    <source>
        <dbReference type="ARBA" id="ARBA00022723"/>
    </source>
</evidence>
<feature type="transmembrane region" description="Helical" evidence="6">
    <location>
        <begin position="60"/>
        <end position="84"/>
    </location>
</feature>
<evidence type="ECO:0000256" key="5">
    <source>
        <dbReference type="SAM" id="MobiDB-lite"/>
    </source>
</evidence>
<dbReference type="PANTHER" id="PTHR45969">
    <property type="entry name" value="RING ZINC FINGER PROTEIN-RELATED"/>
    <property type="match status" value="1"/>
</dbReference>
<feature type="domain" description="RING-type" evidence="7">
    <location>
        <begin position="162"/>
        <end position="204"/>
    </location>
</feature>
<dbReference type="SMART" id="SM00184">
    <property type="entry name" value="RING"/>
    <property type="match status" value="1"/>
</dbReference>
<dbReference type="RefSeq" id="XP_013316174.1">
    <property type="nucleotide sequence ID" value="XM_013460720.1"/>
</dbReference>
<dbReference type="Proteomes" id="UP000054342">
    <property type="component" value="Unassembled WGS sequence"/>
</dbReference>
<dbReference type="GO" id="GO:0061630">
    <property type="term" value="F:ubiquitin protein ligase activity"/>
    <property type="evidence" value="ECO:0007669"/>
    <property type="project" value="TreeGrafter"/>
</dbReference>
<gene>
    <name evidence="8" type="ORF">PV05_04321</name>
</gene>
<dbReference type="InterPro" id="IPR013083">
    <property type="entry name" value="Znf_RING/FYVE/PHD"/>
</dbReference>
<feature type="compositionally biased region" description="Basic and acidic residues" evidence="5">
    <location>
        <begin position="237"/>
        <end position="253"/>
    </location>
</feature>
<keyword evidence="9" id="KW-1185">Reference proteome</keyword>
<dbReference type="STRING" id="348802.A0A0D2ELP4"/>
<feature type="region of interest" description="Disordered" evidence="5">
    <location>
        <begin position="216"/>
        <end position="290"/>
    </location>
</feature>
<keyword evidence="1" id="KW-0479">Metal-binding</keyword>
<dbReference type="Gene3D" id="3.30.40.10">
    <property type="entry name" value="Zinc/RING finger domain, C3HC4 (zinc finger)"/>
    <property type="match status" value="1"/>
</dbReference>
<keyword evidence="6" id="KW-1133">Transmembrane helix</keyword>
<evidence type="ECO:0000259" key="7">
    <source>
        <dbReference type="PROSITE" id="PS50089"/>
    </source>
</evidence>
<dbReference type="InterPro" id="IPR001841">
    <property type="entry name" value="Znf_RING"/>
</dbReference>
<keyword evidence="6" id="KW-0812">Transmembrane</keyword>
<dbReference type="HOGENOM" id="CLU_089354_0_0_1"/>
<dbReference type="OrthoDB" id="8062037at2759"/>
<accession>A0A0D2ELP4</accession>
<keyword evidence="2 4" id="KW-0863">Zinc-finger</keyword>
<protein>
    <recommendedName>
        <fullName evidence="7">RING-type domain-containing protein</fullName>
    </recommendedName>
</protein>
<evidence type="ECO:0000256" key="6">
    <source>
        <dbReference type="SAM" id="Phobius"/>
    </source>
</evidence>
<dbReference type="GO" id="GO:0008270">
    <property type="term" value="F:zinc ion binding"/>
    <property type="evidence" value="ECO:0007669"/>
    <property type="project" value="UniProtKB-KW"/>
</dbReference>
<evidence type="ECO:0000256" key="4">
    <source>
        <dbReference type="PROSITE-ProRule" id="PRU00175"/>
    </source>
</evidence>
<feature type="compositionally biased region" description="Basic and acidic residues" evidence="5">
    <location>
        <begin position="216"/>
        <end position="228"/>
    </location>
</feature>
<dbReference type="EMBL" id="KN847319">
    <property type="protein sequence ID" value="KIW55590.1"/>
    <property type="molecule type" value="Genomic_DNA"/>
</dbReference>
<evidence type="ECO:0000256" key="2">
    <source>
        <dbReference type="ARBA" id="ARBA00022771"/>
    </source>
</evidence>
<evidence type="ECO:0000256" key="3">
    <source>
        <dbReference type="ARBA" id="ARBA00022833"/>
    </source>
</evidence>
<dbReference type="Pfam" id="PF13639">
    <property type="entry name" value="zf-RING_2"/>
    <property type="match status" value="1"/>
</dbReference>
<dbReference type="PROSITE" id="PS50089">
    <property type="entry name" value="ZF_RING_2"/>
    <property type="match status" value="1"/>
</dbReference>
<name>A0A0D2ELP4_9EURO</name>
<dbReference type="SUPFAM" id="SSF57850">
    <property type="entry name" value="RING/U-box"/>
    <property type="match status" value="1"/>
</dbReference>
<proteinExistence type="predicted"/>
<evidence type="ECO:0000313" key="9">
    <source>
        <dbReference type="Proteomes" id="UP000054342"/>
    </source>
</evidence>
<dbReference type="AlphaFoldDB" id="A0A0D2ELP4"/>
<keyword evidence="6" id="KW-0472">Membrane</keyword>
<reference evidence="8 9" key="1">
    <citation type="submission" date="2015-01" db="EMBL/GenBank/DDBJ databases">
        <title>The Genome Sequence of Exophiala xenobiotica CBS118157.</title>
        <authorList>
            <consortium name="The Broad Institute Genomics Platform"/>
            <person name="Cuomo C."/>
            <person name="de Hoog S."/>
            <person name="Gorbushina A."/>
            <person name="Stielow B."/>
            <person name="Teixiera M."/>
            <person name="Abouelleil A."/>
            <person name="Chapman S.B."/>
            <person name="Priest M."/>
            <person name="Young S.K."/>
            <person name="Wortman J."/>
            <person name="Nusbaum C."/>
            <person name="Birren B."/>
        </authorList>
    </citation>
    <scope>NUCLEOTIDE SEQUENCE [LARGE SCALE GENOMIC DNA]</scope>
    <source>
        <strain evidence="8 9">CBS 118157</strain>
    </source>
</reference>
<dbReference type="CDD" id="cd16473">
    <property type="entry name" value="RING-H2_RNF103"/>
    <property type="match status" value="1"/>
</dbReference>
<dbReference type="GO" id="GO:0016567">
    <property type="term" value="P:protein ubiquitination"/>
    <property type="evidence" value="ECO:0007669"/>
    <property type="project" value="TreeGrafter"/>
</dbReference>